<dbReference type="Proteomes" id="UP000480684">
    <property type="component" value="Unassembled WGS sequence"/>
</dbReference>
<feature type="transmembrane region" description="Helical" evidence="1">
    <location>
        <begin position="86"/>
        <end position="106"/>
    </location>
</feature>
<gene>
    <name evidence="2" type="ORF">G4223_16250</name>
</gene>
<reference evidence="2 3" key="1">
    <citation type="submission" date="2020-02" db="EMBL/GenBank/DDBJ databases">
        <authorList>
            <person name="Dziuba M."/>
            <person name="Kuznetsov B."/>
            <person name="Mardanov A."/>
            <person name="Ravin N."/>
            <person name="Grouzdev D."/>
        </authorList>
    </citation>
    <scope>NUCLEOTIDE SEQUENCE [LARGE SCALE GENOMIC DNA]</scope>
    <source>
        <strain evidence="2 3">SpK</strain>
    </source>
</reference>
<name>A0A7C9QVS0_9PROT</name>
<evidence type="ECO:0000313" key="2">
    <source>
        <dbReference type="EMBL" id="NFV81662.1"/>
    </source>
</evidence>
<keyword evidence="1" id="KW-1133">Transmembrane helix</keyword>
<dbReference type="RefSeq" id="WP_163681918.1">
    <property type="nucleotide sequence ID" value="NZ_JAAIYP010000042.1"/>
</dbReference>
<dbReference type="EMBL" id="JAAIYP010000042">
    <property type="protein sequence ID" value="NFV81662.1"/>
    <property type="molecule type" value="Genomic_DNA"/>
</dbReference>
<organism evidence="2 3">
    <name type="scientific">Magnetospirillum aberrantis SpK</name>
    <dbReference type="NCBI Taxonomy" id="908842"/>
    <lineage>
        <taxon>Bacteria</taxon>
        <taxon>Pseudomonadati</taxon>
        <taxon>Pseudomonadota</taxon>
        <taxon>Alphaproteobacteria</taxon>
        <taxon>Rhodospirillales</taxon>
        <taxon>Rhodospirillaceae</taxon>
        <taxon>Magnetospirillum</taxon>
    </lineage>
</organism>
<proteinExistence type="predicted"/>
<dbReference type="AlphaFoldDB" id="A0A7C9QVS0"/>
<keyword evidence="3" id="KW-1185">Reference proteome</keyword>
<comment type="caution">
    <text evidence="2">The sequence shown here is derived from an EMBL/GenBank/DDBJ whole genome shotgun (WGS) entry which is preliminary data.</text>
</comment>
<keyword evidence="1" id="KW-0812">Transmembrane</keyword>
<sequence>MLMVASETLYLSNHAWMVSVGRDRWSIFDGLVAVALGLAVLLACFALGWICPVVLAVVAAGHGAVRAWGPARLRERFFANHIFWRSRARLSAALIVVGWLVLRLGVPRPALDPVLADILLPF</sequence>
<keyword evidence="1" id="KW-0472">Membrane</keyword>
<feature type="transmembrane region" description="Helical" evidence="1">
    <location>
        <begin position="32"/>
        <end position="65"/>
    </location>
</feature>
<protein>
    <submittedName>
        <fullName evidence="2">Uncharacterized protein</fullName>
    </submittedName>
</protein>
<evidence type="ECO:0000256" key="1">
    <source>
        <dbReference type="SAM" id="Phobius"/>
    </source>
</evidence>
<accession>A0A7C9QVS0</accession>
<evidence type="ECO:0000313" key="3">
    <source>
        <dbReference type="Proteomes" id="UP000480684"/>
    </source>
</evidence>